<proteinExistence type="predicted"/>
<dbReference type="RefSeq" id="WP_056933679.1">
    <property type="nucleotide sequence ID" value="NZ_CP013050.1"/>
</dbReference>
<evidence type="ECO:0000313" key="1">
    <source>
        <dbReference type="EMBL" id="ALM74867.1"/>
    </source>
</evidence>
<dbReference type="EMBL" id="CP013050">
    <property type="protein sequence ID" value="ALM74867.1"/>
    <property type="molecule type" value="Genomic_DNA"/>
</dbReference>
<gene>
    <name evidence="1" type="ORF">TBCH5v1_0918</name>
</gene>
<name>A0A0S1XAQ0_THEBA</name>
<sequence>MSEVNTLTIPEEEDIVARAMRDWKSRKIQVLIDDDDVPENAHYLPLEKLVDFFDEHDIPVAIFIDGEHYKIRLRRHLSYAQYRWLVGELEKIAGEVSWDRENKMLIVRRYSLPESEVPEVPVIQPGKGVVGTMHGGGVE</sequence>
<dbReference type="AlphaFoldDB" id="A0A0S1XAQ0"/>
<reference evidence="1 2" key="1">
    <citation type="journal article" date="2016" name="Genome Announc.">
        <title>Complete genome sequence of the hyperthermophilic and piezophilic archaeon Thermococcus barophilus Ch5, capable of growth at the expense of hydrogenogenesis from carbon monoxide and formate.</title>
        <authorList>
            <person name="Oger P."/>
            <person name="Sokolova T.G."/>
            <person name="Kozhevnikova D.A."/>
            <person name="Taranov E.A."/>
            <person name="Vannier P."/>
            <person name="Lee H.S."/>
            <person name="Kwon K.K."/>
            <person name="Kang S.G."/>
            <person name="Lee J.H."/>
            <person name="Bonch-Osmolovskaya E.A."/>
            <person name="Lebedinsky A.V."/>
        </authorList>
    </citation>
    <scope>NUCLEOTIDE SEQUENCE [LARGE SCALE GENOMIC DNA]</scope>
    <source>
        <strain evidence="2">Ch5</strain>
    </source>
</reference>
<dbReference type="PATRIC" id="fig|55802.8.peg.916"/>
<accession>A0A0S1XAQ0</accession>
<protein>
    <submittedName>
        <fullName evidence="1">Uncharacterized protein</fullName>
    </submittedName>
</protein>
<evidence type="ECO:0000313" key="2">
    <source>
        <dbReference type="Proteomes" id="UP000066042"/>
    </source>
</evidence>
<dbReference type="Proteomes" id="UP000066042">
    <property type="component" value="Chromosome"/>
</dbReference>
<organism evidence="1 2">
    <name type="scientific">Thermococcus barophilus</name>
    <dbReference type="NCBI Taxonomy" id="55802"/>
    <lineage>
        <taxon>Archaea</taxon>
        <taxon>Methanobacteriati</taxon>
        <taxon>Methanobacteriota</taxon>
        <taxon>Thermococci</taxon>
        <taxon>Thermococcales</taxon>
        <taxon>Thermococcaceae</taxon>
        <taxon>Thermococcus</taxon>
    </lineage>
</organism>
<dbReference type="GeneID" id="26136192"/>
<dbReference type="STRING" id="55802.TBCH5v1_0918"/>